<evidence type="ECO:0000313" key="1">
    <source>
        <dbReference type="EMBL" id="BAM04420.1"/>
    </source>
</evidence>
<dbReference type="Gene3D" id="3.20.20.150">
    <property type="entry name" value="Divalent-metal-dependent TIM barrel enzymes"/>
    <property type="match status" value="1"/>
</dbReference>
<evidence type="ECO:0008006" key="3">
    <source>
        <dbReference type="Google" id="ProtNLM"/>
    </source>
</evidence>
<reference evidence="1 2" key="1">
    <citation type="submission" date="2012-02" db="EMBL/GenBank/DDBJ databases">
        <title>Complete genome sequence of Phycisphaera mikurensis NBRC 102666.</title>
        <authorList>
            <person name="Ankai A."/>
            <person name="Hosoyama A."/>
            <person name="Terui Y."/>
            <person name="Sekine M."/>
            <person name="Fukai R."/>
            <person name="Kato Y."/>
            <person name="Nakamura S."/>
            <person name="Yamada-Narita S."/>
            <person name="Kawakoshi A."/>
            <person name="Fukunaga Y."/>
            <person name="Yamazaki S."/>
            <person name="Fujita N."/>
        </authorList>
    </citation>
    <scope>NUCLEOTIDE SEQUENCE [LARGE SCALE GENOMIC DNA]</scope>
    <source>
        <strain evidence="2">NBRC 102666 / KCTC 22515 / FYK2301M01</strain>
    </source>
</reference>
<dbReference type="HOGENOM" id="CLU_911934_0_0_0"/>
<dbReference type="AlphaFoldDB" id="I0IGN2"/>
<accession>I0IGN2</accession>
<dbReference type="RefSeq" id="WP_014437638.1">
    <property type="nucleotide sequence ID" value="NC_017080.1"/>
</dbReference>
<evidence type="ECO:0000313" key="2">
    <source>
        <dbReference type="Proteomes" id="UP000007881"/>
    </source>
</evidence>
<proteinExistence type="predicted"/>
<dbReference type="KEGG" id="phm:PSMK_22610"/>
<gene>
    <name evidence="1" type="ordered locus">PSMK_22610</name>
</gene>
<dbReference type="OrthoDB" id="2555274at2"/>
<protein>
    <recommendedName>
        <fullName evidence="3">Xylose isomerase-like TIM barrel domain-containing protein</fullName>
    </recommendedName>
</protein>
<dbReference type="eggNOG" id="COG1082">
    <property type="taxonomic scope" value="Bacteria"/>
</dbReference>
<dbReference type="InterPro" id="IPR036237">
    <property type="entry name" value="Xyl_isomerase-like_sf"/>
</dbReference>
<dbReference type="SUPFAM" id="SSF51658">
    <property type="entry name" value="Xylose isomerase-like"/>
    <property type="match status" value="1"/>
</dbReference>
<name>I0IGN2_PHYMF</name>
<dbReference type="Proteomes" id="UP000007881">
    <property type="component" value="Chromosome"/>
</dbReference>
<keyword evidence="2" id="KW-1185">Reference proteome</keyword>
<sequence length="293" mass="31608">MRYVRLAGSSDQAPPPRPARFFNMGTFDGLPDTSSAPRGSEPERLAALREAGFEGVQGADADAARDAGLHSAASGRLDTPAEARDAVRRWKDQGHVAVTLHAGRGLESDAEADALAGAAADAEAEAGLPVYVETHRATITQDTWRTLQLLGREPRLGLNADLSHWYTGLEMPYAGVERVADFLAPTFERVGFLHGRIGSSGSMQVDAGNDLAHALTLEHVRHFVLLWTRAAAAFRANAEPGDVLPFAPELLGSQHHYARVFPAGDGQLREETDRWQQALLLCELFEHAFEAAG</sequence>
<dbReference type="EMBL" id="AP012338">
    <property type="protein sequence ID" value="BAM04420.1"/>
    <property type="molecule type" value="Genomic_DNA"/>
</dbReference>
<organism evidence="1 2">
    <name type="scientific">Phycisphaera mikurensis (strain NBRC 102666 / KCTC 22515 / FYK2301M01)</name>
    <dbReference type="NCBI Taxonomy" id="1142394"/>
    <lineage>
        <taxon>Bacteria</taxon>
        <taxon>Pseudomonadati</taxon>
        <taxon>Planctomycetota</taxon>
        <taxon>Phycisphaerae</taxon>
        <taxon>Phycisphaerales</taxon>
        <taxon>Phycisphaeraceae</taxon>
        <taxon>Phycisphaera</taxon>
    </lineage>
</organism>
<dbReference type="STRING" id="1142394.PSMK_22610"/>